<dbReference type="GO" id="GO:0002161">
    <property type="term" value="F:aminoacyl-tRNA deacylase activity"/>
    <property type="evidence" value="ECO:0007669"/>
    <property type="project" value="InterPro"/>
</dbReference>
<dbReference type="SUPFAM" id="SSF55826">
    <property type="entry name" value="YbaK/ProRS associated domain"/>
    <property type="match status" value="1"/>
</dbReference>
<keyword evidence="3" id="KW-1185">Reference proteome</keyword>
<dbReference type="InterPro" id="IPR036754">
    <property type="entry name" value="YbaK/aa-tRNA-synt-asso_dom_sf"/>
</dbReference>
<sequence>MPHRAGAAPAEEAPEGEHPAAGRLLRLLETGGARFELLEHAPEGQTVRASALRGHALAAAAKCMIVTVTGGADGARHVLAVVPGDRRVDLARIAGEYGGKRARLADRALAEGLSGCVSGSIIPFSFHDELTVLADPGLFDHPTLYFNAARLDLSVALAAADYRALANPRVVPIAV</sequence>
<evidence type="ECO:0000259" key="1">
    <source>
        <dbReference type="Pfam" id="PF04073"/>
    </source>
</evidence>
<dbReference type="EMBL" id="CP020569">
    <property type="protein sequence ID" value="ARF54318.1"/>
    <property type="molecule type" value="Genomic_DNA"/>
</dbReference>
<protein>
    <recommendedName>
        <fullName evidence="1">YbaK/aminoacyl-tRNA synthetase-associated domain-containing protein</fullName>
    </recommendedName>
</protein>
<dbReference type="AlphaFoldDB" id="A0A1V0TNE6"/>
<dbReference type="PANTHER" id="PTHR30411:SF9">
    <property type="entry name" value="MULTIFUNCTIONAL SER_THR-TRNA DEACYLASE PROXP-Y"/>
    <property type="match status" value="1"/>
</dbReference>
<name>A0A1V0TNE6_9ACTN</name>
<reference evidence="2 3" key="1">
    <citation type="submission" date="2017-04" db="EMBL/GenBank/DDBJ databases">
        <title>Complete Genome Sequence of Streptomyces gilvosporeus F607, a Capable Producer of Natamycin.</title>
        <authorList>
            <person name="Zong G."/>
            <person name="Zhong C."/>
            <person name="Fu J."/>
            <person name="Qin R."/>
            <person name="Cao G."/>
        </authorList>
    </citation>
    <scope>NUCLEOTIDE SEQUENCE [LARGE SCALE GENOMIC DNA]</scope>
    <source>
        <strain evidence="2 3">F607</strain>
    </source>
</reference>
<dbReference type="RefSeq" id="WP_083104099.1">
    <property type="nucleotide sequence ID" value="NZ_CP020569.1"/>
</dbReference>
<proteinExistence type="predicted"/>
<dbReference type="InterPro" id="IPR007214">
    <property type="entry name" value="YbaK/aa-tRNA-synth-assoc-dom"/>
</dbReference>
<evidence type="ECO:0000313" key="2">
    <source>
        <dbReference type="EMBL" id="ARF54318.1"/>
    </source>
</evidence>
<dbReference type="Gene3D" id="3.90.960.10">
    <property type="entry name" value="YbaK/aminoacyl-tRNA synthetase-associated domain"/>
    <property type="match status" value="1"/>
</dbReference>
<dbReference type="PANTHER" id="PTHR30411">
    <property type="entry name" value="CYTOPLASMIC PROTEIN"/>
    <property type="match status" value="1"/>
</dbReference>
<dbReference type="Pfam" id="PF04073">
    <property type="entry name" value="tRNA_edit"/>
    <property type="match status" value="1"/>
</dbReference>
<accession>A0A1V0TNE6</accession>
<dbReference type="Proteomes" id="UP000192726">
    <property type="component" value="Chromosome"/>
</dbReference>
<dbReference type="STRING" id="553510.B1H19_09005"/>
<feature type="domain" description="YbaK/aminoacyl-tRNA synthetase-associated" evidence="1">
    <location>
        <begin position="48"/>
        <end position="164"/>
    </location>
</feature>
<dbReference type="KEGG" id="sgv:B1H19_09005"/>
<gene>
    <name evidence="2" type="ORF">B1H19_09005</name>
</gene>
<evidence type="ECO:0000313" key="3">
    <source>
        <dbReference type="Proteomes" id="UP000192726"/>
    </source>
</evidence>
<organism evidence="2 3">
    <name type="scientific">Streptomyces gilvosporeus</name>
    <dbReference type="NCBI Taxonomy" id="553510"/>
    <lineage>
        <taxon>Bacteria</taxon>
        <taxon>Bacillati</taxon>
        <taxon>Actinomycetota</taxon>
        <taxon>Actinomycetes</taxon>
        <taxon>Kitasatosporales</taxon>
        <taxon>Streptomycetaceae</taxon>
        <taxon>Streptomyces</taxon>
    </lineage>
</organism>
<dbReference type="OrthoDB" id="5524888at2"/>